<feature type="compositionally biased region" description="Low complexity" evidence="6">
    <location>
        <begin position="144"/>
        <end position="159"/>
    </location>
</feature>
<feature type="region of interest" description="Disordered" evidence="6">
    <location>
        <begin position="1"/>
        <end position="73"/>
    </location>
</feature>
<sequence>MARTRAAQDVEKKSFFTTRHASLSRSATSTFPVQTTESTSQQLDDTPSIEPLIHTQTTQPDQSQSQKKSKSKWDAFSRYFSENTSSFPEYGAPKITMRSLKTINASAAGPVNTMSSRPAGASRPSVHTSNQPSSRSKRLRELGPSSVSSEVSPTTISSELGANSSTSRPQSKDLTPSNKRQKTYSRRNADRPRPAVRHPDDRQQRRGRALTIDSVEDDNVRYPRSTHDSPRRKRSASPDVIAVDDSDPHDPPPANVMSDLTGAKRPRPAQLLSHREEKRVKRSKAQPFDEPDELQIVHQRNRTSQITKSESIEDTNSDDHSKADLKSTYFTSPKKQEKPNVTSFRVRKAASGNSYFAADEDQRGSVFLRSDPESPWILTAVDSDNHRLKDLEWMGINFHAVHQLFYSDCTHVQIRRSLTPVHSPTIVFQFDSITDAARLVTYQQFSPCEAEMKDVLILKNIFRTAMRKATERKTVLQNGDNETAMPHPRSPSREVHGLQPRRTRRSEASIPLDESPPRWTDQNHEWAKNWHQSLVHPPTGRNRTTVDKDDIYRLDEGEFLNDNLINFWIRHLQHNLETKDPEMLKRVYFFSTFFFEKLKYSQGNIDFNGVKNWTSRVDIFSYDYLVVPVNENAHWYLAIICNPGKLLPRGRELDKGEEEPTPTPGKVAAIGKRLSAVCLVDNDTHELNTSKRSLPTATEGTDQGGSPSIAKVRQTVGKVKQDPERPRIITLDSLGSAHPKTCGALRMYLASEAKDKKEVDEIAPIPGFTAKSIPQQDNWCDCGVYMLAYVEQFLQNPDESIRCILQKEPTGWKVTAPDKRKSIRQLIFALQTRQQKDAERERAEKIARRRAKAKATAAAPSAETEPKEAALGGTEPSPTDKATSILEGGIDLKATKSSYDAVSPPPLSSSVATGLLALPEPTSLETSHDRDGARAASSSNSFHTARASPVVVDSTDSSNQAKNVEIAEHSKAAKTFVPIRHREVVLIETLQSSPTCVTQTAGEKRKREKSPGPASSLVAPIRRRKLSDPTTDKQSVPKESIEVEDDDDAHCKSGVKYDGIDRRSEAD</sequence>
<dbReference type="GO" id="GO:0016926">
    <property type="term" value="P:protein desumoylation"/>
    <property type="evidence" value="ECO:0007669"/>
    <property type="project" value="TreeGrafter"/>
</dbReference>
<dbReference type="SUPFAM" id="SSF54001">
    <property type="entry name" value="Cysteine proteinases"/>
    <property type="match status" value="1"/>
</dbReference>
<dbReference type="Proteomes" id="UP001175261">
    <property type="component" value="Unassembled WGS sequence"/>
</dbReference>
<keyword evidence="2" id="KW-0597">Phosphoprotein</keyword>
<feature type="compositionally biased region" description="Low complexity" evidence="6">
    <location>
        <begin position="854"/>
        <end position="863"/>
    </location>
</feature>
<feature type="region of interest" description="Disordered" evidence="6">
    <location>
        <begin position="837"/>
        <end position="883"/>
    </location>
</feature>
<keyword evidence="3" id="KW-0645">Protease</keyword>
<feature type="compositionally biased region" description="Polar residues" evidence="6">
    <location>
        <begin position="328"/>
        <end position="341"/>
    </location>
</feature>
<feature type="compositionally biased region" description="Polar residues" evidence="6">
    <location>
        <begin position="690"/>
        <end position="706"/>
    </location>
</feature>
<comment type="similarity">
    <text evidence="1">Belongs to the peptidase C48 family.</text>
</comment>
<dbReference type="Gene3D" id="3.40.395.10">
    <property type="entry name" value="Adenoviral Proteinase, Chain A"/>
    <property type="match status" value="1"/>
</dbReference>
<dbReference type="Pfam" id="PF25424">
    <property type="entry name" value="PH_35"/>
    <property type="match status" value="1"/>
</dbReference>
<keyword evidence="9" id="KW-1185">Reference proteome</keyword>
<feature type="region of interest" description="Disordered" evidence="6">
    <location>
        <begin position="688"/>
        <end position="709"/>
    </location>
</feature>
<evidence type="ECO:0000256" key="3">
    <source>
        <dbReference type="ARBA" id="ARBA00022670"/>
    </source>
</evidence>
<gene>
    <name evidence="8" type="ORF">NLU13_9348</name>
</gene>
<feature type="compositionally biased region" description="Basic and acidic residues" evidence="6">
    <location>
        <begin position="1026"/>
        <end position="1041"/>
    </location>
</feature>
<keyword evidence="4" id="KW-0833">Ubl conjugation pathway</keyword>
<feature type="compositionally biased region" description="Polar residues" evidence="6">
    <location>
        <begin position="125"/>
        <end position="134"/>
    </location>
</feature>
<feature type="compositionally biased region" description="Basic and acidic residues" evidence="6">
    <location>
        <begin position="1058"/>
        <end position="1067"/>
    </location>
</feature>
<dbReference type="AlphaFoldDB" id="A0AA39G9X9"/>
<feature type="region of interest" description="Disordered" evidence="6">
    <location>
        <begin position="922"/>
        <end position="958"/>
    </location>
</feature>
<dbReference type="GO" id="GO:0070139">
    <property type="term" value="F:SUMO-specific endopeptidase activity"/>
    <property type="evidence" value="ECO:0007669"/>
    <property type="project" value="TreeGrafter"/>
</dbReference>
<dbReference type="InterPro" id="IPR038765">
    <property type="entry name" value="Papain-like_cys_pep_sf"/>
</dbReference>
<evidence type="ECO:0000259" key="7">
    <source>
        <dbReference type="PROSITE" id="PS50600"/>
    </source>
</evidence>
<protein>
    <recommendedName>
        <fullName evidence="7">Ubiquitin-like protease family profile domain-containing protein</fullName>
    </recommendedName>
</protein>
<dbReference type="PANTHER" id="PTHR46896">
    <property type="entry name" value="SENTRIN-SPECIFIC PROTEASE"/>
    <property type="match status" value="1"/>
</dbReference>
<reference evidence="8" key="1">
    <citation type="submission" date="2022-10" db="EMBL/GenBank/DDBJ databases">
        <title>Determination and structural analysis of whole genome sequence of Sarocladium strictum F4-1.</title>
        <authorList>
            <person name="Hu L."/>
            <person name="Jiang Y."/>
        </authorList>
    </citation>
    <scope>NUCLEOTIDE SEQUENCE</scope>
    <source>
        <strain evidence="8">F4-1</strain>
    </source>
</reference>
<dbReference type="Pfam" id="PF02902">
    <property type="entry name" value="Peptidase_C48"/>
    <property type="match status" value="1"/>
</dbReference>
<feature type="domain" description="Ubiquitin-like protease family profile" evidence="7">
    <location>
        <begin position="544"/>
        <end position="793"/>
    </location>
</feature>
<feature type="region of interest" description="Disordered" evidence="6">
    <location>
        <begin position="994"/>
        <end position="1067"/>
    </location>
</feature>
<organism evidence="8 9">
    <name type="scientific">Sarocladium strictum</name>
    <name type="common">Black bundle disease fungus</name>
    <name type="synonym">Acremonium strictum</name>
    <dbReference type="NCBI Taxonomy" id="5046"/>
    <lineage>
        <taxon>Eukaryota</taxon>
        <taxon>Fungi</taxon>
        <taxon>Dikarya</taxon>
        <taxon>Ascomycota</taxon>
        <taxon>Pezizomycotina</taxon>
        <taxon>Sordariomycetes</taxon>
        <taxon>Hypocreomycetidae</taxon>
        <taxon>Hypocreales</taxon>
        <taxon>Sarocladiaceae</taxon>
        <taxon>Sarocladium</taxon>
    </lineage>
</organism>
<dbReference type="PANTHER" id="PTHR46896:SF3">
    <property type="entry name" value="FI06413P-RELATED"/>
    <property type="match status" value="1"/>
</dbReference>
<feature type="compositionally biased region" description="Basic and acidic residues" evidence="6">
    <location>
        <begin position="1"/>
        <end position="14"/>
    </location>
</feature>
<accession>A0AA39G9X9</accession>
<evidence type="ECO:0000313" key="9">
    <source>
        <dbReference type="Proteomes" id="UP001175261"/>
    </source>
</evidence>
<keyword evidence="5" id="KW-0378">Hydrolase</keyword>
<feature type="region of interest" description="Disordered" evidence="6">
    <location>
        <begin position="477"/>
        <end position="518"/>
    </location>
</feature>
<dbReference type="PROSITE" id="PS50600">
    <property type="entry name" value="ULP_PROTEASE"/>
    <property type="match status" value="1"/>
</dbReference>
<comment type="caution">
    <text evidence="8">The sequence shown here is derived from an EMBL/GenBank/DDBJ whole genome shotgun (WGS) entry which is preliminary data.</text>
</comment>
<dbReference type="GO" id="GO:0005737">
    <property type="term" value="C:cytoplasm"/>
    <property type="evidence" value="ECO:0007669"/>
    <property type="project" value="TreeGrafter"/>
</dbReference>
<evidence type="ECO:0000256" key="1">
    <source>
        <dbReference type="ARBA" id="ARBA00005234"/>
    </source>
</evidence>
<evidence type="ECO:0000256" key="5">
    <source>
        <dbReference type="ARBA" id="ARBA00022801"/>
    </source>
</evidence>
<evidence type="ECO:0000256" key="4">
    <source>
        <dbReference type="ARBA" id="ARBA00022786"/>
    </source>
</evidence>
<feature type="compositionally biased region" description="Basic and acidic residues" evidence="6">
    <location>
        <begin position="218"/>
        <end position="229"/>
    </location>
</feature>
<dbReference type="InterPro" id="IPR057501">
    <property type="entry name" value="DeUb_enz_PH"/>
</dbReference>
<evidence type="ECO:0000313" key="8">
    <source>
        <dbReference type="EMBL" id="KAK0383437.1"/>
    </source>
</evidence>
<name>A0AA39G9X9_SARSR</name>
<feature type="compositionally biased region" description="Polar residues" evidence="6">
    <location>
        <begin position="160"/>
        <end position="178"/>
    </location>
</feature>
<dbReference type="InterPro" id="IPR051947">
    <property type="entry name" value="Sentrin-specific_protease"/>
</dbReference>
<dbReference type="InterPro" id="IPR003653">
    <property type="entry name" value="Peptidase_C48_C"/>
</dbReference>
<dbReference type="GO" id="GO:0006508">
    <property type="term" value="P:proteolysis"/>
    <property type="evidence" value="ECO:0007669"/>
    <property type="project" value="UniProtKB-KW"/>
</dbReference>
<evidence type="ECO:0000256" key="6">
    <source>
        <dbReference type="SAM" id="MobiDB-lite"/>
    </source>
</evidence>
<feature type="compositionally biased region" description="Basic and acidic residues" evidence="6">
    <location>
        <begin position="837"/>
        <end position="846"/>
    </location>
</feature>
<dbReference type="EMBL" id="JAPDFR010000009">
    <property type="protein sequence ID" value="KAK0383437.1"/>
    <property type="molecule type" value="Genomic_DNA"/>
</dbReference>
<evidence type="ECO:0000256" key="2">
    <source>
        <dbReference type="ARBA" id="ARBA00022553"/>
    </source>
</evidence>
<feature type="compositionally biased region" description="Polar residues" evidence="6">
    <location>
        <begin position="15"/>
        <end position="45"/>
    </location>
</feature>
<proteinExistence type="inferred from homology"/>
<feature type="compositionally biased region" description="Basic and acidic residues" evidence="6">
    <location>
        <begin position="187"/>
        <end position="204"/>
    </location>
</feature>
<dbReference type="GO" id="GO:0005634">
    <property type="term" value="C:nucleus"/>
    <property type="evidence" value="ECO:0007669"/>
    <property type="project" value="TreeGrafter"/>
</dbReference>
<feature type="region of interest" description="Disordered" evidence="6">
    <location>
        <begin position="108"/>
        <end position="341"/>
    </location>
</feature>